<dbReference type="SMART" id="SM00881">
    <property type="entry name" value="CoA_binding"/>
    <property type="match status" value="1"/>
</dbReference>
<keyword evidence="3 7" id="KW-0805">Transcription regulation</keyword>
<dbReference type="PANTHER" id="PTHR35786:SF1">
    <property type="entry name" value="REDOX-SENSING TRANSCRIPTIONAL REPRESSOR REX 1"/>
    <property type="match status" value="1"/>
</dbReference>
<dbReference type="InterPro" id="IPR009718">
    <property type="entry name" value="Rex_DNA-bd_C_dom"/>
</dbReference>
<dbReference type="OrthoDB" id="9784760at2"/>
<dbReference type="EMBL" id="LSZW01000023">
    <property type="protein sequence ID" value="KXK66851.1"/>
    <property type="molecule type" value="Genomic_DNA"/>
</dbReference>
<dbReference type="InterPro" id="IPR022876">
    <property type="entry name" value="Tscrpt_rep_Rex"/>
</dbReference>
<dbReference type="Pfam" id="PF02629">
    <property type="entry name" value="CoA_binding"/>
    <property type="match status" value="1"/>
</dbReference>
<dbReference type="HAMAP" id="MF_01131">
    <property type="entry name" value="Rex"/>
    <property type="match status" value="1"/>
</dbReference>
<comment type="function">
    <text evidence="7">Modulates transcription in response to changes in cellular NADH/NAD(+) redox state.</text>
</comment>
<dbReference type="PANTHER" id="PTHR35786">
    <property type="entry name" value="REDOX-SENSING TRANSCRIPTIONAL REPRESSOR REX"/>
    <property type="match status" value="1"/>
</dbReference>
<keyword evidence="4 7" id="KW-0520">NAD</keyword>
<dbReference type="GO" id="GO:0005737">
    <property type="term" value="C:cytoplasm"/>
    <property type="evidence" value="ECO:0007669"/>
    <property type="project" value="UniProtKB-SubCell"/>
</dbReference>
<feature type="domain" description="CoA-binding" evidence="8">
    <location>
        <begin position="85"/>
        <end position="186"/>
    </location>
</feature>
<dbReference type="GO" id="GO:0003700">
    <property type="term" value="F:DNA-binding transcription factor activity"/>
    <property type="evidence" value="ECO:0007669"/>
    <property type="project" value="UniProtKB-UniRule"/>
</dbReference>
<dbReference type="NCBIfam" id="NF003990">
    <property type="entry name" value="PRK05472.1-4"/>
    <property type="match status" value="1"/>
</dbReference>
<dbReference type="Gene3D" id="1.10.10.10">
    <property type="entry name" value="Winged helix-like DNA-binding domain superfamily/Winged helix DNA-binding domain"/>
    <property type="match status" value="1"/>
</dbReference>
<protein>
    <recommendedName>
        <fullName evidence="7">Redox-sensing transcriptional repressor Rex</fullName>
    </recommendedName>
</protein>
<dbReference type="InterPro" id="IPR036390">
    <property type="entry name" value="WH_DNA-bd_sf"/>
</dbReference>
<dbReference type="STRING" id="626937.HMPREF3293_00239"/>
<comment type="subcellular location">
    <subcellularLocation>
        <location evidence="7">Cytoplasm</location>
    </subcellularLocation>
</comment>
<dbReference type="NCBIfam" id="NF003996">
    <property type="entry name" value="PRK05472.2-5"/>
    <property type="match status" value="1"/>
</dbReference>
<keyword evidence="6 7" id="KW-0804">Transcription</keyword>
<dbReference type="Proteomes" id="UP000070366">
    <property type="component" value="Unassembled WGS sequence"/>
</dbReference>
<dbReference type="KEGG" id="cmiu:B1H56_10305"/>
<dbReference type="GO" id="GO:0051775">
    <property type="term" value="P:response to redox state"/>
    <property type="evidence" value="ECO:0007669"/>
    <property type="project" value="InterPro"/>
</dbReference>
<comment type="subunit">
    <text evidence="7">Homodimer.</text>
</comment>
<evidence type="ECO:0000256" key="1">
    <source>
        <dbReference type="ARBA" id="ARBA00022490"/>
    </source>
</evidence>
<evidence type="ECO:0000256" key="6">
    <source>
        <dbReference type="ARBA" id="ARBA00023163"/>
    </source>
</evidence>
<organism evidence="9 10">
    <name type="scientific">Christensenella minuta</name>
    <dbReference type="NCBI Taxonomy" id="626937"/>
    <lineage>
        <taxon>Bacteria</taxon>
        <taxon>Bacillati</taxon>
        <taxon>Bacillota</taxon>
        <taxon>Clostridia</taxon>
        <taxon>Christensenellales</taxon>
        <taxon>Christensenellaceae</taxon>
        <taxon>Christensenella</taxon>
    </lineage>
</organism>
<dbReference type="NCBIfam" id="NF003995">
    <property type="entry name" value="PRK05472.2-4"/>
    <property type="match status" value="1"/>
</dbReference>
<comment type="similarity">
    <text evidence="7">Belongs to the transcriptional regulatory Rex family.</text>
</comment>
<name>A0A136Q843_9FIRM</name>
<dbReference type="SUPFAM" id="SSF46785">
    <property type="entry name" value="Winged helix' DNA-binding domain"/>
    <property type="match status" value="1"/>
</dbReference>
<keyword evidence="5 7" id="KW-0238">DNA-binding</keyword>
<keyword evidence="2 7" id="KW-0678">Repressor</keyword>
<gene>
    <name evidence="7" type="primary">rex</name>
    <name evidence="9" type="ORF">HMPREF3293_00239</name>
</gene>
<evidence type="ECO:0000313" key="10">
    <source>
        <dbReference type="Proteomes" id="UP000070366"/>
    </source>
</evidence>
<sequence>MITGGASVSEKISPAVIRRLPKYYRYLEELEGKGIDKISSSQMSLEMGLNASQIRRDLNCFGGFGQQGYGYSVGKLKKEISHILGLDQRYNVIIIGAGRIGQALMGYKNFMLEGFNVVDIFDNDPLKVGTEIEGREVQNIAMLDSYLKDKSIDIAIICTPKEYAQQSADLLVSFGIKAVWNFAPADVAVRRGVAVENVHLSDSLYVLSYKLKEKIKGTGI</sequence>
<keyword evidence="10" id="KW-1185">Reference proteome</keyword>
<dbReference type="GO" id="GO:0003677">
    <property type="term" value="F:DNA binding"/>
    <property type="evidence" value="ECO:0007669"/>
    <property type="project" value="UniProtKB-UniRule"/>
</dbReference>
<keyword evidence="1 7" id="KW-0963">Cytoplasm</keyword>
<dbReference type="InterPro" id="IPR003781">
    <property type="entry name" value="CoA-bd"/>
</dbReference>
<dbReference type="Gene3D" id="3.40.50.720">
    <property type="entry name" value="NAD(P)-binding Rossmann-like Domain"/>
    <property type="match status" value="1"/>
</dbReference>
<reference evidence="10" key="1">
    <citation type="submission" date="2016-02" db="EMBL/GenBank/DDBJ databases">
        <authorList>
            <person name="Mitreva M."/>
            <person name="Pepin K.H."/>
            <person name="Mihindukulasuriya K.A."/>
            <person name="Fulton R."/>
            <person name="Fronick C."/>
            <person name="O'Laughlin M."/>
            <person name="Miner T."/>
            <person name="Herter B."/>
            <person name="Rosa B.A."/>
            <person name="Cordes M."/>
            <person name="Tomlinson C."/>
            <person name="Wollam A."/>
            <person name="Palsikar V.B."/>
            <person name="Mardis E.R."/>
            <person name="Wilson R.K."/>
        </authorList>
    </citation>
    <scope>NUCLEOTIDE SEQUENCE [LARGE SCALE GENOMIC DNA]</scope>
    <source>
        <strain evidence="10">DSM 22607</strain>
    </source>
</reference>
<accession>A0A136Q843</accession>
<feature type="DNA-binding region" description="H-T-H motif" evidence="7">
    <location>
        <begin position="22"/>
        <end position="61"/>
    </location>
</feature>
<feature type="binding site" evidence="7">
    <location>
        <begin position="96"/>
        <end position="101"/>
    </location>
    <ligand>
        <name>NAD(+)</name>
        <dbReference type="ChEBI" id="CHEBI:57540"/>
    </ligand>
</feature>
<evidence type="ECO:0000256" key="2">
    <source>
        <dbReference type="ARBA" id="ARBA00022491"/>
    </source>
</evidence>
<dbReference type="PATRIC" id="fig|626937.4.peg.243"/>
<dbReference type="AlphaFoldDB" id="A0A136Q843"/>
<dbReference type="GO" id="GO:0045892">
    <property type="term" value="P:negative regulation of DNA-templated transcription"/>
    <property type="evidence" value="ECO:0007669"/>
    <property type="project" value="InterPro"/>
</dbReference>
<dbReference type="Pfam" id="PF06971">
    <property type="entry name" value="Put_DNA-bind_N"/>
    <property type="match status" value="1"/>
</dbReference>
<evidence type="ECO:0000256" key="4">
    <source>
        <dbReference type="ARBA" id="ARBA00023027"/>
    </source>
</evidence>
<dbReference type="NCBIfam" id="NF003994">
    <property type="entry name" value="PRK05472.2-3"/>
    <property type="match status" value="1"/>
</dbReference>
<dbReference type="SUPFAM" id="SSF51735">
    <property type="entry name" value="NAD(P)-binding Rossmann-fold domains"/>
    <property type="match status" value="1"/>
</dbReference>
<evidence type="ECO:0000256" key="7">
    <source>
        <dbReference type="HAMAP-Rule" id="MF_01131"/>
    </source>
</evidence>
<proteinExistence type="inferred from homology"/>
<dbReference type="InterPro" id="IPR036291">
    <property type="entry name" value="NAD(P)-bd_dom_sf"/>
</dbReference>
<evidence type="ECO:0000313" key="9">
    <source>
        <dbReference type="EMBL" id="KXK66851.1"/>
    </source>
</evidence>
<dbReference type="InterPro" id="IPR036388">
    <property type="entry name" value="WH-like_DNA-bd_sf"/>
</dbReference>
<evidence type="ECO:0000259" key="8">
    <source>
        <dbReference type="SMART" id="SM00881"/>
    </source>
</evidence>
<evidence type="ECO:0000256" key="3">
    <source>
        <dbReference type="ARBA" id="ARBA00023015"/>
    </source>
</evidence>
<evidence type="ECO:0000256" key="5">
    <source>
        <dbReference type="ARBA" id="ARBA00023125"/>
    </source>
</evidence>
<comment type="caution">
    <text evidence="9">The sequence shown here is derived from an EMBL/GenBank/DDBJ whole genome shotgun (WGS) entry which is preliminary data.</text>
</comment>